<reference evidence="2" key="1">
    <citation type="submission" date="2020-08" db="EMBL/GenBank/DDBJ databases">
        <title>A bifunctional nitrone conjugated secondary metabolite targeting the ribosome.</title>
        <authorList>
            <person name="Limbrick E.M."/>
            <person name="Graf M."/>
            <person name="Derewacz D.K."/>
            <person name="Nguyen F."/>
            <person name="Spraggins J.M."/>
            <person name="Wieland M."/>
            <person name="Ynigez-Gutierrez A.E."/>
            <person name="Reisman B.J."/>
            <person name="Zinshteyn B."/>
            <person name="McCulloch K."/>
            <person name="Iverson T.M."/>
            <person name="Green R."/>
            <person name="Wilson D.N."/>
            <person name="Bachmann B.O."/>
        </authorList>
    </citation>
    <scope>NUCLEOTIDE SEQUENCE</scope>
    <source>
        <strain evidence="2">Africana</strain>
    </source>
</reference>
<proteinExistence type="predicted"/>
<keyword evidence="1" id="KW-0732">Signal</keyword>
<evidence type="ECO:0000313" key="2">
    <source>
        <dbReference type="EMBL" id="QLK00054.1"/>
    </source>
</evidence>
<gene>
    <name evidence="2" type="ORF">HZU44_08320</name>
</gene>
<feature type="chain" id="PRO_5039635022" description="DUF4232 domain-containing protein" evidence="1">
    <location>
        <begin position="23"/>
        <end position="202"/>
    </location>
</feature>
<protein>
    <recommendedName>
        <fullName evidence="3">DUF4232 domain-containing protein</fullName>
    </recommendedName>
</protein>
<dbReference type="EMBL" id="CP058905">
    <property type="protein sequence ID" value="QLK00054.1"/>
    <property type="molecule type" value="Genomic_DNA"/>
</dbReference>
<sequence length="202" mass="21084">MANLGSRARRVALALCAGPALAVLLATATATAVAARPAAEPDRSTPVTDVWMKDVAGDIGLEPHAGTPIWASPDIKVCPTSVECAIGELPVAGTTSHIFVKLRNPGPYGSGTDSGVLRFYRTSPGGGLSWPTDWTPITSRTVTVVPGVTTVAVTWTAVPGPGHFSLLAVWDSPNDPLPFLTSDTPTNVRHNNNIAWRDLVSV</sequence>
<feature type="signal peptide" evidence="1">
    <location>
        <begin position="1"/>
        <end position="22"/>
    </location>
</feature>
<evidence type="ECO:0000256" key="1">
    <source>
        <dbReference type="SAM" id="SignalP"/>
    </source>
</evidence>
<dbReference type="AlphaFoldDB" id="A0A7D5YF71"/>
<name>A0A7D5YF71_9ACTN</name>
<organism evidence="2">
    <name type="scientific">Micromonospora carbonacea</name>
    <dbReference type="NCBI Taxonomy" id="47853"/>
    <lineage>
        <taxon>Bacteria</taxon>
        <taxon>Bacillati</taxon>
        <taxon>Actinomycetota</taxon>
        <taxon>Actinomycetes</taxon>
        <taxon>Micromonosporales</taxon>
        <taxon>Micromonosporaceae</taxon>
        <taxon>Micromonospora</taxon>
    </lineage>
</organism>
<evidence type="ECO:0008006" key="3">
    <source>
        <dbReference type="Google" id="ProtNLM"/>
    </source>
</evidence>
<accession>A0A7D5YF71</accession>